<evidence type="ECO:0000313" key="3">
    <source>
        <dbReference type="Proteomes" id="UP000501060"/>
    </source>
</evidence>
<dbReference type="AlphaFoldDB" id="A0A858U7N0"/>
<dbReference type="Proteomes" id="UP000501060">
    <property type="component" value="Chromosome"/>
</dbReference>
<name>A0A858U7N0_9MOLU</name>
<proteinExistence type="predicted"/>
<dbReference type="RefSeq" id="WP_169605304.1">
    <property type="nucleotide sequence ID" value="NZ_CP051481.1"/>
</dbReference>
<reference evidence="2 3" key="1">
    <citation type="submission" date="2020-04" db="EMBL/GenBank/DDBJ databases">
        <title>Novel Mycoplasma species detected in Phocoena phocoena (harbor porpoise) from the USA.</title>
        <authorList>
            <person name="Volokhov D.V."/>
        </authorList>
    </citation>
    <scope>NUCLEOTIDE SEQUENCE [LARGE SCALE GENOMIC DNA]</scope>
    <source>
        <strain evidence="2 3">Phocoena C-264-GEN</strain>
    </source>
</reference>
<sequence>MNNNIFLKYKHFKKFHTKNPYWLKHSVEDFKLKYNTGEYFEETEENDVWFNLLNEFEELKENIDIDDENYLKSLNNVSGFKTFHRISIAQEKWIKQNYHVEEIFTVPLNKKSEEKFVLTQQAINDPKIRLVINPVFIAEYQTNKNTIKVLSAPSAYLKDKKTFVYKSASTNVKKIDSLRVFFDISIANKLDIEIEDYWFLLVDSHTYPECQTKIKKEQINLYKFDWFNTSKSPISETKNKTFVEVLKEKQMYFKDFIQLVKTYQPTQLYPWQDLTEDKLIYKSIEQLCEVYDSDYANNDEYNVLWEVFPNQFTSQDKDDKLVFNTLCKRFANINGIKLLNIKKQFYAGVHPNEIDYPKNIGYIVNKFNVFNNDWDINIYHFLNRILKDNAITVWFDYEGYSLPYPPIDNVKPYNQIVSQVSIVVTQTIQHSKDNFEFKILKDHTKDIVLDPLKISTEDFFEILSNIYLESADAYVVWNKGYESVRSNEMLKYMQKANMDKDKIDLATQMYNEIFKEKLIDIMIPFQNSTQKYFSLYELKGKFSIKLVEKIVSLNKKNINLDHYIKPYKTLEIKNGMMAMETTISRYCGTIGDKEWTIKEQLLKEYCHNDVIAMIMACEFLLLIVKEKKADFIDPNQTIW</sequence>
<organism evidence="2 3">
    <name type="scientific">Mycoplasma phocoenae</name>
    <dbReference type="NCBI Taxonomy" id="754517"/>
    <lineage>
        <taxon>Bacteria</taxon>
        <taxon>Bacillati</taxon>
        <taxon>Mycoplasmatota</taxon>
        <taxon>Mollicutes</taxon>
        <taxon>Mycoplasmataceae</taxon>
        <taxon>Mycoplasma</taxon>
    </lineage>
</organism>
<evidence type="ECO:0000259" key="1">
    <source>
        <dbReference type="Pfam" id="PF11074"/>
    </source>
</evidence>
<dbReference type="KEGG" id="mphe:HGG69_03045"/>
<accession>A0A858U7N0</accession>
<dbReference type="NCBIfam" id="NF045869">
    <property type="entry name" value="UU173_fam"/>
    <property type="match status" value="1"/>
</dbReference>
<feature type="domain" description="DUF2779" evidence="1">
    <location>
        <begin position="393"/>
        <end position="543"/>
    </location>
</feature>
<dbReference type="EMBL" id="CP051481">
    <property type="protein sequence ID" value="QJG67255.1"/>
    <property type="molecule type" value="Genomic_DNA"/>
</dbReference>
<evidence type="ECO:0000313" key="2">
    <source>
        <dbReference type="EMBL" id="QJG67255.1"/>
    </source>
</evidence>
<dbReference type="InterPro" id="IPR021301">
    <property type="entry name" value="DUF2779"/>
</dbReference>
<dbReference type="Pfam" id="PF11074">
    <property type="entry name" value="DUF2779"/>
    <property type="match status" value="1"/>
</dbReference>
<protein>
    <submittedName>
        <fullName evidence="2">DUF2779 domain-containing protein</fullName>
    </submittedName>
</protein>
<gene>
    <name evidence="2" type="ORF">HGG69_03045</name>
</gene>
<keyword evidence="3" id="KW-1185">Reference proteome</keyword>